<dbReference type="RefSeq" id="WP_011720817.1">
    <property type="nucleotide sequence ID" value="NC_008578.1"/>
</dbReference>
<organism evidence="3 4">
    <name type="scientific">Acidothermus cellulolyticus (strain ATCC 43068 / DSM 8971 / 11B)</name>
    <dbReference type="NCBI Taxonomy" id="351607"/>
    <lineage>
        <taxon>Bacteria</taxon>
        <taxon>Bacillati</taxon>
        <taxon>Actinomycetota</taxon>
        <taxon>Actinomycetes</taxon>
        <taxon>Acidothermales</taxon>
        <taxon>Acidothermaceae</taxon>
        <taxon>Acidothermus</taxon>
    </lineage>
</organism>
<dbReference type="InterPro" id="IPR027417">
    <property type="entry name" value="P-loop_NTPase"/>
</dbReference>
<dbReference type="PANTHER" id="PTHR30486:SF6">
    <property type="entry name" value="TYPE IV PILUS RETRACTATION ATPASE PILT"/>
    <property type="match status" value="1"/>
</dbReference>
<name>A0LWE4_ACIC1</name>
<dbReference type="InParanoid" id="A0LWE4"/>
<dbReference type="NCBIfam" id="TIGR03819">
    <property type="entry name" value="heli_sec_ATPase"/>
    <property type="match status" value="1"/>
</dbReference>
<evidence type="ECO:0000313" key="3">
    <source>
        <dbReference type="EMBL" id="ABK53754.1"/>
    </source>
</evidence>
<gene>
    <name evidence="3" type="ordered locus">Acel_1982</name>
</gene>
<dbReference type="Pfam" id="PF00437">
    <property type="entry name" value="T2SSE"/>
    <property type="match status" value="1"/>
</dbReference>
<dbReference type="AlphaFoldDB" id="A0LWE4"/>
<dbReference type="eggNOG" id="COG4962">
    <property type="taxonomic scope" value="Bacteria"/>
</dbReference>
<evidence type="ECO:0000313" key="4">
    <source>
        <dbReference type="Proteomes" id="UP000008221"/>
    </source>
</evidence>
<dbReference type="SUPFAM" id="SSF52540">
    <property type="entry name" value="P-loop containing nucleoside triphosphate hydrolases"/>
    <property type="match status" value="1"/>
</dbReference>
<accession>A0LWE4</accession>
<dbReference type="Gene3D" id="3.40.50.300">
    <property type="entry name" value="P-loop containing nucleotide triphosphate hydrolases"/>
    <property type="match status" value="1"/>
</dbReference>
<evidence type="ECO:0000259" key="2">
    <source>
        <dbReference type="Pfam" id="PF00437"/>
    </source>
</evidence>
<dbReference type="EMBL" id="CP000481">
    <property type="protein sequence ID" value="ABK53754.1"/>
    <property type="molecule type" value="Genomic_DNA"/>
</dbReference>
<sequence length="393" mass="41455">MTTSTPTATEALTRSVRLRLAAAHAPISRAQVAHALVSEGAAPTLGVRGVLAAAEAVFADISGAGVLEPLFASSGVTDVLVNGPDEVWVDRGTGLQRVDVDLGCDADVRRLAVRLAAAAGRRLDEAAPCVDVRLPNGVRMHAVLPPISTSTHLSFRVPSRRPFRFTEFVESRTIDPRLAPYLQALVANRISFLVSGATGSGKTTLLGCLLGLVHPRERVVLVEDVPEIQTIHRHVVRLQARPANAEGAGAVSVRQLVREALRMRPDRIVIGEVRGTECIDLLAALNVGHDGCAGTLHANSPEDVPARLEALAMVGGMRRAAVHSHIAAGLRAVIHIVRDAAGVRTVSAIGIVQRRRDGLVTVVPAVGVAGTQFWRGRGVGVLENWLGAHVAVS</sequence>
<dbReference type="CDD" id="cd01130">
    <property type="entry name" value="VirB11-like_ATPase"/>
    <property type="match status" value="1"/>
</dbReference>
<dbReference type="Gene3D" id="3.30.450.380">
    <property type="match status" value="1"/>
</dbReference>
<dbReference type="HOGENOM" id="CLU_005379_8_0_11"/>
<protein>
    <submittedName>
        <fullName evidence="3">Type II secretion system protein E</fullName>
    </submittedName>
</protein>
<dbReference type="GO" id="GO:0016887">
    <property type="term" value="F:ATP hydrolysis activity"/>
    <property type="evidence" value="ECO:0007669"/>
    <property type="project" value="InterPro"/>
</dbReference>
<evidence type="ECO:0000256" key="1">
    <source>
        <dbReference type="ARBA" id="ARBA00006611"/>
    </source>
</evidence>
<proteinExistence type="inferred from homology"/>
<dbReference type="KEGG" id="ace:Acel_1982"/>
<dbReference type="Proteomes" id="UP000008221">
    <property type="component" value="Chromosome"/>
</dbReference>
<dbReference type="InterPro" id="IPR001482">
    <property type="entry name" value="T2SS/T4SS_dom"/>
</dbReference>
<dbReference type="PANTHER" id="PTHR30486">
    <property type="entry name" value="TWITCHING MOTILITY PROTEIN PILT"/>
    <property type="match status" value="1"/>
</dbReference>
<dbReference type="InterPro" id="IPR022399">
    <property type="entry name" value="TadA-like_ATPase"/>
</dbReference>
<feature type="domain" description="Bacterial type II secretion system protein E" evidence="2">
    <location>
        <begin position="64"/>
        <end position="340"/>
    </location>
</feature>
<keyword evidence="4" id="KW-1185">Reference proteome</keyword>
<comment type="similarity">
    <text evidence="1">Belongs to the GSP E family.</text>
</comment>
<dbReference type="InterPro" id="IPR050921">
    <property type="entry name" value="T4SS_GSP_E_ATPase"/>
</dbReference>
<dbReference type="OrthoDB" id="9810761at2"/>
<dbReference type="STRING" id="351607.Acel_1982"/>
<reference evidence="3 4" key="1">
    <citation type="journal article" date="2009" name="Genome Res.">
        <title>Complete genome of the cellulolytic thermophile Acidothermus cellulolyticus 11B provides insights into its ecophysiological and evolutionary adaptations.</title>
        <authorList>
            <person name="Barabote R.D."/>
            <person name="Xie G."/>
            <person name="Leu D.H."/>
            <person name="Normand P."/>
            <person name="Necsulea A."/>
            <person name="Daubin V."/>
            <person name="Medigue C."/>
            <person name="Adney W.S."/>
            <person name="Xu X.C."/>
            <person name="Lapidus A."/>
            <person name="Parales R.E."/>
            <person name="Detter C."/>
            <person name="Pujic P."/>
            <person name="Bruce D."/>
            <person name="Lavire C."/>
            <person name="Challacombe J.F."/>
            <person name="Brettin T.S."/>
            <person name="Berry A.M."/>
        </authorList>
    </citation>
    <scope>NUCLEOTIDE SEQUENCE [LARGE SCALE GENOMIC DNA]</scope>
    <source>
        <strain evidence="4">ATCC 43068 / DSM 8971 / 11B</strain>
    </source>
</reference>